<organism evidence="6 7">
    <name type="scientific">Candidatus Gallibacteroides avistercoris</name>
    <dbReference type="NCBI Taxonomy" id="2840833"/>
    <lineage>
        <taxon>Bacteria</taxon>
        <taxon>Pseudomonadati</taxon>
        <taxon>Bacteroidota</taxon>
        <taxon>Bacteroidia</taxon>
        <taxon>Bacteroidales</taxon>
        <taxon>Bacteroidaceae</taxon>
        <taxon>Bacteroidaceae incertae sedis</taxon>
        <taxon>Candidatus Gallibacteroides</taxon>
    </lineage>
</organism>
<dbReference type="InterPro" id="IPR050707">
    <property type="entry name" value="HTH_MetabolicPath_Reg"/>
</dbReference>
<proteinExistence type="predicted"/>
<keyword evidence="3" id="KW-0804">Transcription</keyword>
<gene>
    <name evidence="6" type="ORF">IAB03_04125</name>
</gene>
<dbReference type="Pfam" id="PF01614">
    <property type="entry name" value="IclR_C"/>
    <property type="match status" value="1"/>
</dbReference>
<dbReference type="InterPro" id="IPR029016">
    <property type="entry name" value="GAF-like_dom_sf"/>
</dbReference>
<name>A0A9D1SCD8_9BACT</name>
<feature type="domain" description="HTH iclR-type" evidence="4">
    <location>
        <begin position="16"/>
        <end position="78"/>
    </location>
</feature>
<evidence type="ECO:0000256" key="3">
    <source>
        <dbReference type="ARBA" id="ARBA00023163"/>
    </source>
</evidence>
<dbReference type="InterPro" id="IPR005471">
    <property type="entry name" value="Tscrpt_reg_IclR_N"/>
</dbReference>
<evidence type="ECO:0000256" key="2">
    <source>
        <dbReference type="ARBA" id="ARBA00023125"/>
    </source>
</evidence>
<dbReference type="GO" id="GO:0045892">
    <property type="term" value="P:negative regulation of DNA-templated transcription"/>
    <property type="evidence" value="ECO:0007669"/>
    <property type="project" value="TreeGrafter"/>
</dbReference>
<dbReference type="Pfam" id="PF09339">
    <property type="entry name" value="HTH_IclR"/>
    <property type="match status" value="1"/>
</dbReference>
<evidence type="ECO:0000259" key="4">
    <source>
        <dbReference type="PROSITE" id="PS51077"/>
    </source>
</evidence>
<keyword evidence="2" id="KW-0238">DNA-binding</keyword>
<evidence type="ECO:0000313" key="7">
    <source>
        <dbReference type="Proteomes" id="UP000824112"/>
    </source>
</evidence>
<reference evidence="6" key="2">
    <citation type="journal article" date="2021" name="PeerJ">
        <title>Extensive microbial diversity within the chicken gut microbiome revealed by metagenomics and culture.</title>
        <authorList>
            <person name="Gilroy R."/>
            <person name="Ravi A."/>
            <person name="Getino M."/>
            <person name="Pursley I."/>
            <person name="Horton D.L."/>
            <person name="Alikhan N.F."/>
            <person name="Baker D."/>
            <person name="Gharbi K."/>
            <person name="Hall N."/>
            <person name="Watson M."/>
            <person name="Adriaenssens E.M."/>
            <person name="Foster-Nyarko E."/>
            <person name="Jarju S."/>
            <person name="Secka A."/>
            <person name="Antonio M."/>
            <person name="Oren A."/>
            <person name="Chaudhuri R.R."/>
            <person name="La Ragione R."/>
            <person name="Hildebrand F."/>
            <person name="Pallen M.J."/>
        </authorList>
    </citation>
    <scope>NUCLEOTIDE SEQUENCE</scope>
    <source>
        <strain evidence="6">CHK158-818</strain>
    </source>
</reference>
<dbReference type="EMBL" id="DVNA01000098">
    <property type="protein sequence ID" value="HIU54981.1"/>
    <property type="molecule type" value="Genomic_DNA"/>
</dbReference>
<dbReference type="SMART" id="SM00346">
    <property type="entry name" value="HTH_ICLR"/>
    <property type="match status" value="1"/>
</dbReference>
<sequence>MENTKVDISVEESYKVPNLEKGIAVLELLSFVGGGMTLQEIKVELEISQTTAYRILNTLVRRGYLLYNETSKKYRLSRKMLTVGFRAVQEHNLLEVVLPRLRQVRDKVKETVCFGVLGAEKALFIEQALGTHPFCFVLSPGKVIDLHCSAPGKAIMAYLPANIRDTYLAKMDYKIYNANTITNEKDYLEELANVRLKGYAVDNEEEMSGVICIGAPVMNYHGYPCGSIWISGPKDRLPEESIIMYARCIMQAAEEISFEMGYTKD</sequence>
<dbReference type="GO" id="GO:0003677">
    <property type="term" value="F:DNA binding"/>
    <property type="evidence" value="ECO:0007669"/>
    <property type="project" value="UniProtKB-KW"/>
</dbReference>
<dbReference type="InterPro" id="IPR036390">
    <property type="entry name" value="WH_DNA-bd_sf"/>
</dbReference>
<dbReference type="InterPro" id="IPR036388">
    <property type="entry name" value="WH-like_DNA-bd_sf"/>
</dbReference>
<reference evidence="6" key="1">
    <citation type="submission" date="2020-10" db="EMBL/GenBank/DDBJ databases">
        <authorList>
            <person name="Gilroy R."/>
        </authorList>
    </citation>
    <scope>NUCLEOTIDE SEQUENCE</scope>
    <source>
        <strain evidence="6">CHK158-818</strain>
    </source>
</reference>
<keyword evidence="1" id="KW-0805">Transcription regulation</keyword>
<feature type="domain" description="IclR-ED" evidence="5">
    <location>
        <begin position="79"/>
        <end position="262"/>
    </location>
</feature>
<comment type="caution">
    <text evidence="6">The sequence shown here is derived from an EMBL/GenBank/DDBJ whole genome shotgun (WGS) entry which is preliminary data.</text>
</comment>
<dbReference type="AlphaFoldDB" id="A0A9D1SCD8"/>
<dbReference type="Gene3D" id="1.10.10.10">
    <property type="entry name" value="Winged helix-like DNA-binding domain superfamily/Winged helix DNA-binding domain"/>
    <property type="match status" value="1"/>
</dbReference>
<dbReference type="GO" id="GO:0003700">
    <property type="term" value="F:DNA-binding transcription factor activity"/>
    <property type="evidence" value="ECO:0007669"/>
    <property type="project" value="TreeGrafter"/>
</dbReference>
<dbReference type="PROSITE" id="PS51077">
    <property type="entry name" value="HTH_ICLR"/>
    <property type="match status" value="1"/>
</dbReference>
<evidence type="ECO:0000313" key="6">
    <source>
        <dbReference type="EMBL" id="HIU54981.1"/>
    </source>
</evidence>
<dbReference type="SUPFAM" id="SSF46785">
    <property type="entry name" value="Winged helix' DNA-binding domain"/>
    <property type="match status" value="1"/>
</dbReference>
<dbReference type="InterPro" id="IPR014757">
    <property type="entry name" value="Tscrpt_reg_IclR_C"/>
</dbReference>
<dbReference type="SUPFAM" id="SSF55781">
    <property type="entry name" value="GAF domain-like"/>
    <property type="match status" value="1"/>
</dbReference>
<protein>
    <submittedName>
        <fullName evidence="6">IclR family transcriptional regulator</fullName>
    </submittedName>
</protein>
<dbReference type="PANTHER" id="PTHR30136:SF7">
    <property type="entry name" value="HTH-TYPE TRANSCRIPTIONAL REGULATOR KDGR-RELATED"/>
    <property type="match status" value="1"/>
</dbReference>
<dbReference type="PANTHER" id="PTHR30136">
    <property type="entry name" value="HELIX-TURN-HELIX TRANSCRIPTIONAL REGULATOR, ICLR FAMILY"/>
    <property type="match status" value="1"/>
</dbReference>
<accession>A0A9D1SCD8</accession>
<evidence type="ECO:0000259" key="5">
    <source>
        <dbReference type="PROSITE" id="PS51078"/>
    </source>
</evidence>
<evidence type="ECO:0000256" key="1">
    <source>
        <dbReference type="ARBA" id="ARBA00023015"/>
    </source>
</evidence>
<dbReference type="Gene3D" id="3.30.450.40">
    <property type="match status" value="1"/>
</dbReference>
<dbReference type="Proteomes" id="UP000824112">
    <property type="component" value="Unassembled WGS sequence"/>
</dbReference>
<dbReference type="PROSITE" id="PS51078">
    <property type="entry name" value="ICLR_ED"/>
    <property type="match status" value="1"/>
</dbReference>